<evidence type="ECO:0000256" key="1">
    <source>
        <dbReference type="SAM" id="MobiDB-lite"/>
    </source>
</evidence>
<reference evidence="2" key="1">
    <citation type="journal article" date="2020" name="Stud. Mycol.">
        <title>101 Dothideomycetes genomes: a test case for predicting lifestyles and emergence of pathogens.</title>
        <authorList>
            <person name="Haridas S."/>
            <person name="Albert R."/>
            <person name="Binder M."/>
            <person name="Bloem J."/>
            <person name="Labutti K."/>
            <person name="Salamov A."/>
            <person name="Andreopoulos B."/>
            <person name="Baker S."/>
            <person name="Barry K."/>
            <person name="Bills G."/>
            <person name="Bluhm B."/>
            <person name="Cannon C."/>
            <person name="Castanera R."/>
            <person name="Culley D."/>
            <person name="Daum C."/>
            <person name="Ezra D."/>
            <person name="Gonzalez J."/>
            <person name="Henrissat B."/>
            <person name="Kuo A."/>
            <person name="Liang C."/>
            <person name="Lipzen A."/>
            <person name="Lutzoni F."/>
            <person name="Magnuson J."/>
            <person name="Mondo S."/>
            <person name="Nolan M."/>
            <person name="Ohm R."/>
            <person name="Pangilinan J."/>
            <person name="Park H.-J."/>
            <person name="Ramirez L."/>
            <person name="Alfaro M."/>
            <person name="Sun H."/>
            <person name="Tritt A."/>
            <person name="Yoshinaga Y."/>
            <person name="Zwiers L.-H."/>
            <person name="Turgeon B."/>
            <person name="Goodwin S."/>
            <person name="Spatafora J."/>
            <person name="Crous P."/>
            <person name="Grigoriev I."/>
        </authorList>
    </citation>
    <scope>NUCLEOTIDE SEQUENCE</scope>
    <source>
        <strain evidence="2">CBS 473.64</strain>
    </source>
</reference>
<sequence>MAPKHRQTDWIATQAARQALKDLLSTQQWNTYDKFRYRCVTDRENVRPETAAKHTKDLRDVIDFSPETLDAHNNFARNFNMATTGRGLMPIFSPALQQEDAANHNSKGNANSEPEDRPVDANRAGGEVKVSENANAQDTDAMENASVSSVVTAGPPLEVITTRYNTDISYYYVKNPEEFDLKRIRNWGFAHRNCEIDEMRVVLRNGKCLKIDVTLLNGPVRLMIISDPRIINKLRLGEQPNPDEIKLRSWDLPQNPRIPSYSFRSGTGLVEGVTWGNLIVPRHSYAELLYWRKERFPEKFPREMEIRKLAGEIGFHDWRDLRVELADAWYLEHGPRKDHYRSIRIEWLGEDPITFEDPDDSDSSS</sequence>
<dbReference type="EMBL" id="MU006807">
    <property type="protein sequence ID" value="KAF2635420.1"/>
    <property type="molecule type" value="Genomic_DNA"/>
</dbReference>
<feature type="region of interest" description="Disordered" evidence="1">
    <location>
        <begin position="101"/>
        <end position="125"/>
    </location>
</feature>
<name>A0A6A6RJB4_9PLEO</name>
<dbReference type="Proteomes" id="UP000799753">
    <property type="component" value="Unassembled WGS sequence"/>
</dbReference>
<feature type="compositionally biased region" description="Polar residues" evidence="1">
    <location>
        <begin position="103"/>
        <end position="112"/>
    </location>
</feature>
<accession>A0A6A6RJB4</accession>
<evidence type="ECO:0000313" key="3">
    <source>
        <dbReference type="Proteomes" id="UP000799753"/>
    </source>
</evidence>
<proteinExistence type="predicted"/>
<organism evidence="2 3">
    <name type="scientific">Massarina eburnea CBS 473.64</name>
    <dbReference type="NCBI Taxonomy" id="1395130"/>
    <lineage>
        <taxon>Eukaryota</taxon>
        <taxon>Fungi</taxon>
        <taxon>Dikarya</taxon>
        <taxon>Ascomycota</taxon>
        <taxon>Pezizomycotina</taxon>
        <taxon>Dothideomycetes</taxon>
        <taxon>Pleosporomycetidae</taxon>
        <taxon>Pleosporales</taxon>
        <taxon>Massarineae</taxon>
        <taxon>Massarinaceae</taxon>
        <taxon>Massarina</taxon>
    </lineage>
</organism>
<evidence type="ECO:0000313" key="2">
    <source>
        <dbReference type="EMBL" id="KAF2635420.1"/>
    </source>
</evidence>
<protein>
    <submittedName>
        <fullName evidence="2">Uncharacterized protein</fullName>
    </submittedName>
</protein>
<dbReference type="AlphaFoldDB" id="A0A6A6RJB4"/>
<gene>
    <name evidence="2" type="ORF">P280DRAFT_484647</name>
</gene>
<keyword evidence="3" id="KW-1185">Reference proteome</keyword>